<reference evidence="6" key="1">
    <citation type="submission" date="2022-02" db="EMBL/GenBank/DDBJ databases">
        <authorList>
            <person name="Leng L."/>
        </authorList>
    </citation>
    <scope>NUCLEOTIDE SEQUENCE</scope>
    <source>
        <strain evidence="6">JI</strain>
    </source>
</reference>
<dbReference type="InterPro" id="IPR002930">
    <property type="entry name" value="GCV_H"/>
</dbReference>
<dbReference type="EMBL" id="JAKOAV010000014">
    <property type="protein sequence ID" value="MDF9408478.1"/>
    <property type="molecule type" value="Genomic_DNA"/>
</dbReference>
<sequence>MNIPADLKYSSEHEWVRAEGDEASIGITDYAQHALGDIVFVELPEVGEEVGAGEALAVVESVKAASDVYSPVSGKIAKVNERLFASPELVNSDPYGSWFVVVSMSDPGELDTLLSPEEYVKLCEEE</sequence>
<feature type="modified residue" description="N6-lipoyllysine" evidence="3 4">
    <location>
        <position position="63"/>
    </location>
</feature>
<gene>
    <name evidence="3 6" type="primary">gcvH</name>
    <name evidence="6" type="ORF">L7E55_08920</name>
</gene>
<organism evidence="6 7">
    <name type="scientific">Pelotomaculum isophthalicicum JI</name>
    <dbReference type="NCBI Taxonomy" id="947010"/>
    <lineage>
        <taxon>Bacteria</taxon>
        <taxon>Bacillati</taxon>
        <taxon>Bacillota</taxon>
        <taxon>Clostridia</taxon>
        <taxon>Eubacteriales</taxon>
        <taxon>Desulfotomaculaceae</taxon>
        <taxon>Pelotomaculum</taxon>
    </lineage>
</organism>
<comment type="subunit">
    <text evidence="3">The glycine cleavage system is composed of four proteins: P, T, L and H.</text>
</comment>
<dbReference type="CDD" id="cd06848">
    <property type="entry name" value="GCS_H"/>
    <property type="match status" value="1"/>
</dbReference>
<evidence type="ECO:0000256" key="2">
    <source>
        <dbReference type="ARBA" id="ARBA00022823"/>
    </source>
</evidence>
<dbReference type="InterPro" id="IPR000089">
    <property type="entry name" value="Biotin_lipoyl"/>
</dbReference>
<dbReference type="GO" id="GO:0005960">
    <property type="term" value="C:glycine cleavage complex"/>
    <property type="evidence" value="ECO:0007669"/>
    <property type="project" value="InterPro"/>
</dbReference>
<dbReference type="PROSITE" id="PS00189">
    <property type="entry name" value="LIPOYL"/>
    <property type="match status" value="1"/>
</dbReference>
<name>A0A9X4H455_9FIRM</name>
<dbReference type="GO" id="GO:0019464">
    <property type="term" value="P:glycine decarboxylation via glycine cleavage system"/>
    <property type="evidence" value="ECO:0007669"/>
    <property type="project" value="UniProtKB-UniRule"/>
</dbReference>
<dbReference type="Gene3D" id="2.40.50.100">
    <property type="match status" value="1"/>
</dbReference>
<dbReference type="Pfam" id="PF01597">
    <property type="entry name" value="GCV_H"/>
    <property type="match status" value="1"/>
</dbReference>
<dbReference type="SUPFAM" id="SSF51230">
    <property type="entry name" value="Single hybrid motif"/>
    <property type="match status" value="1"/>
</dbReference>
<evidence type="ECO:0000259" key="5">
    <source>
        <dbReference type="PROSITE" id="PS50968"/>
    </source>
</evidence>
<evidence type="ECO:0000313" key="7">
    <source>
        <dbReference type="Proteomes" id="UP001154312"/>
    </source>
</evidence>
<dbReference type="InterPro" id="IPR033753">
    <property type="entry name" value="GCV_H/Fam206"/>
</dbReference>
<dbReference type="Proteomes" id="UP001154312">
    <property type="component" value="Unassembled WGS sequence"/>
</dbReference>
<dbReference type="AlphaFoldDB" id="A0A9X4H455"/>
<dbReference type="NCBIfam" id="NF002270">
    <property type="entry name" value="PRK01202.1"/>
    <property type="match status" value="1"/>
</dbReference>
<keyword evidence="7" id="KW-1185">Reference proteome</keyword>
<dbReference type="GO" id="GO:0009249">
    <property type="term" value="P:protein lipoylation"/>
    <property type="evidence" value="ECO:0007669"/>
    <property type="project" value="TreeGrafter"/>
</dbReference>
<accession>A0A9X4H455</accession>
<evidence type="ECO:0000256" key="1">
    <source>
        <dbReference type="ARBA" id="ARBA00009249"/>
    </source>
</evidence>
<dbReference type="GO" id="GO:0005829">
    <property type="term" value="C:cytosol"/>
    <property type="evidence" value="ECO:0007669"/>
    <property type="project" value="TreeGrafter"/>
</dbReference>
<dbReference type="HAMAP" id="MF_00272">
    <property type="entry name" value="GcvH"/>
    <property type="match status" value="1"/>
</dbReference>
<dbReference type="PANTHER" id="PTHR11715:SF3">
    <property type="entry name" value="GLYCINE CLEAVAGE SYSTEM H PROTEIN-RELATED"/>
    <property type="match status" value="1"/>
</dbReference>
<evidence type="ECO:0000256" key="3">
    <source>
        <dbReference type="HAMAP-Rule" id="MF_00272"/>
    </source>
</evidence>
<dbReference type="RefSeq" id="WP_277443801.1">
    <property type="nucleotide sequence ID" value="NZ_JAKOAV010000014.1"/>
</dbReference>
<dbReference type="NCBIfam" id="TIGR00527">
    <property type="entry name" value="gcvH"/>
    <property type="match status" value="1"/>
</dbReference>
<evidence type="ECO:0000313" key="6">
    <source>
        <dbReference type="EMBL" id="MDF9408478.1"/>
    </source>
</evidence>
<dbReference type="PANTHER" id="PTHR11715">
    <property type="entry name" value="GLYCINE CLEAVAGE SYSTEM H PROTEIN"/>
    <property type="match status" value="1"/>
</dbReference>
<comment type="caution">
    <text evidence="6">The sequence shown here is derived from an EMBL/GenBank/DDBJ whole genome shotgun (WGS) entry which is preliminary data.</text>
</comment>
<dbReference type="InterPro" id="IPR011053">
    <property type="entry name" value="Single_hybrid_motif"/>
</dbReference>
<dbReference type="InterPro" id="IPR003016">
    <property type="entry name" value="2-oxoA_DH_lipoyl-BS"/>
</dbReference>
<dbReference type="PROSITE" id="PS50968">
    <property type="entry name" value="BIOTINYL_LIPOYL"/>
    <property type="match status" value="1"/>
</dbReference>
<comment type="function">
    <text evidence="3">The glycine cleavage system catalyzes the degradation of glycine. The H protein shuttles the methylamine group of glycine from the P protein to the T protein.</text>
</comment>
<protein>
    <recommendedName>
        <fullName evidence="3">Glycine cleavage system H protein</fullName>
    </recommendedName>
</protein>
<feature type="domain" description="Lipoyl-binding" evidence="5">
    <location>
        <begin position="22"/>
        <end position="103"/>
    </location>
</feature>
<dbReference type="InterPro" id="IPR017453">
    <property type="entry name" value="GCV_H_sub"/>
</dbReference>
<comment type="similarity">
    <text evidence="1 3">Belongs to the GcvH family.</text>
</comment>
<evidence type="ECO:0000256" key="4">
    <source>
        <dbReference type="PIRSR" id="PIRSR617453-50"/>
    </source>
</evidence>
<proteinExistence type="inferred from homology"/>
<comment type="cofactor">
    <cofactor evidence="3">
        <name>(R)-lipoate</name>
        <dbReference type="ChEBI" id="CHEBI:83088"/>
    </cofactor>
    <text evidence="3">Binds 1 lipoyl cofactor covalently.</text>
</comment>
<keyword evidence="2 3" id="KW-0450">Lipoyl</keyword>